<reference evidence="2 3" key="2">
    <citation type="submission" date="2020-03" db="EMBL/GenBank/DDBJ databases">
        <authorList>
            <person name="Ichikawa N."/>
            <person name="Kimura A."/>
            <person name="Kitahashi Y."/>
            <person name="Uohara A."/>
        </authorList>
    </citation>
    <scope>NUCLEOTIDE SEQUENCE [LARGE SCALE GENOMIC DNA]</scope>
    <source>
        <strain evidence="2 3">NBRC 108639</strain>
    </source>
</reference>
<accession>A0A6V8K4W8</accession>
<evidence type="ECO:0000313" key="2">
    <source>
        <dbReference type="EMBL" id="GFJ76807.1"/>
    </source>
</evidence>
<sequence length="48" mass="5385">MRQDIIYATIPSMSEITNVIVVGHLLTLPLMTIVLAALSMDLFRGRIR</sequence>
<name>A0A6V8K4W8_9ACTN</name>
<organism evidence="2 3">
    <name type="scientific">Phytohabitans houttuyneae</name>
    <dbReference type="NCBI Taxonomy" id="1076126"/>
    <lineage>
        <taxon>Bacteria</taxon>
        <taxon>Bacillati</taxon>
        <taxon>Actinomycetota</taxon>
        <taxon>Actinomycetes</taxon>
        <taxon>Micromonosporales</taxon>
        <taxon>Micromonosporaceae</taxon>
    </lineage>
</organism>
<reference evidence="2 3" key="1">
    <citation type="submission" date="2020-03" db="EMBL/GenBank/DDBJ databases">
        <title>Whole genome shotgun sequence of Phytohabitans houttuyneae NBRC 108639.</title>
        <authorList>
            <person name="Komaki H."/>
            <person name="Tamura T."/>
        </authorList>
    </citation>
    <scope>NUCLEOTIDE SEQUENCE [LARGE SCALE GENOMIC DNA]</scope>
    <source>
        <strain evidence="2 3">NBRC 108639</strain>
    </source>
</reference>
<dbReference type="EMBL" id="BLPF01000001">
    <property type="protein sequence ID" value="GFJ76807.1"/>
    <property type="molecule type" value="Genomic_DNA"/>
</dbReference>
<evidence type="ECO:0000256" key="1">
    <source>
        <dbReference type="SAM" id="Phobius"/>
    </source>
</evidence>
<protein>
    <submittedName>
        <fullName evidence="2">Uncharacterized protein</fullName>
    </submittedName>
</protein>
<dbReference type="Proteomes" id="UP000482800">
    <property type="component" value="Unassembled WGS sequence"/>
</dbReference>
<keyword evidence="3" id="KW-1185">Reference proteome</keyword>
<evidence type="ECO:0000313" key="3">
    <source>
        <dbReference type="Proteomes" id="UP000482800"/>
    </source>
</evidence>
<gene>
    <name evidence="2" type="ORF">Phou_009870</name>
</gene>
<proteinExistence type="predicted"/>
<feature type="transmembrane region" description="Helical" evidence="1">
    <location>
        <begin position="20"/>
        <end position="43"/>
    </location>
</feature>
<dbReference type="RefSeq" id="WP_173053890.1">
    <property type="nucleotide sequence ID" value="NZ_BAABGO010000005.1"/>
</dbReference>
<keyword evidence="1" id="KW-0472">Membrane</keyword>
<comment type="caution">
    <text evidence="2">The sequence shown here is derived from an EMBL/GenBank/DDBJ whole genome shotgun (WGS) entry which is preliminary data.</text>
</comment>
<dbReference type="AlphaFoldDB" id="A0A6V8K4W8"/>
<keyword evidence="1" id="KW-1133">Transmembrane helix</keyword>
<keyword evidence="1" id="KW-0812">Transmembrane</keyword>